<dbReference type="Pfam" id="PF10744">
    <property type="entry name" value="Med1"/>
    <property type="match status" value="1"/>
</dbReference>
<evidence type="ECO:0000259" key="9">
    <source>
        <dbReference type="Pfam" id="PF10744"/>
    </source>
</evidence>
<keyword evidence="4 7" id="KW-0010">Activator</keyword>
<evidence type="ECO:0000256" key="3">
    <source>
        <dbReference type="ARBA" id="ARBA00023015"/>
    </source>
</evidence>
<evidence type="ECO:0000256" key="7">
    <source>
        <dbReference type="RuleBase" id="RU364059"/>
    </source>
</evidence>
<comment type="similarity">
    <text evidence="2 7">Belongs to the Mediator complex subunit 1 family.</text>
</comment>
<reference evidence="10 11" key="1">
    <citation type="submission" date="2016-03" db="EMBL/GenBank/DDBJ databases">
        <authorList>
            <person name="Devillers H."/>
        </authorList>
    </citation>
    <scope>NUCLEOTIDE SEQUENCE [LARGE SCALE GENOMIC DNA]</scope>
    <source>
        <strain evidence="10">CBS 6772</strain>
    </source>
</reference>
<keyword evidence="5 7" id="KW-0804">Transcription</keyword>
<dbReference type="EMBL" id="LT598492">
    <property type="protein sequence ID" value="SCW01280.1"/>
    <property type="molecule type" value="Genomic_DNA"/>
</dbReference>
<organism evidence="10 11">
    <name type="scientific">Lachancea fermentati</name>
    <name type="common">Zygosaccharomyces fermentati</name>
    <dbReference type="NCBI Taxonomy" id="4955"/>
    <lineage>
        <taxon>Eukaryota</taxon>
        <taxon>Fungi</taxon>
        <taxon>Dikarya</taxon>
        <taxon>Ascomycota</taxon>
        <taxon>Saccharomycotina</taxon>
        <taxon>Saccharomycetes</taxon>
        <taxon>Saccharomycetales</taxon>
        <taxon>Saccharomycetaceae</taxon>
        <taxon>Lachancea</taxon>
    </lineage>
</organism>
<evidence type="ECO:0000256" key="6">
    <source>
        <dbReference type="ARBA" id="ARBA00023242"/>
    </source>
</evidence>
<feature type="compositionally biased region" description="Low complexity" evidence="8">
    <location>
        <begin position="341"/>
        <end position="353"/>
    </location>
</feature>
<feature type="domain" description="Mediator complex subunit Med1" evidence="9">
    <location>
        <begin position="27"/>
        <end position="173"/>
    </location>
</feature>
<dbReference type="OMA" id="NDKFGIY"/>
<protein>
    <recommendedName>
        <fullName evidence="7">Mediator of RNA polymerase II transcription subunit 1</fullName>
    </recommendedName>
    <alternativeName>
        <fullName evidence="7">Mediator complex subunit 1</fullName>
    </alternativeName>
</protein>
<keyword evidence="6 7" id="KW-0539">Nucleus</keyword>
<dbReference type="Proteomes" id="UP000190831">
    <property type="component" value="Chromosome D"/>
</dbReference>
<dbReference type="GO" id="GO:0003712">
    <property type="term" value="F:transcription coregulator activity"/>
    <property type="evidence" value="ECO:0007669"/>
    <property type="project" value="InterPro"/>
</dbReference>
<evidence type="ECO:0000256" key="8">
    <source>
        <dbReference type="SAM" id="MobiDB-lite"/>
    </source>
</evidence>
<evidence type="ECO:0000256" key="4">
    <source>
        <dbReference type="ARBA" id="ARBA00023159"/>
    </source>
</evidence>
<sequence length="444" mass="51485">MKVGLPSELSIGKQPRMSDSYVETLGQMIDLFQNYKPGLITLDNVTRLCQTLGLESFIDILDNDISRLSTASKIIVIDIDYQKSKRKVKDVKLVLASNFDNFNYYNDGDKSNILFNSLDVFPDLHAFYHNLKFLTLLDNYSQIEADSDGSNKNGKFDLFKYFTELFSFLSTYLQDRPLKFNVKANVDNQFGIFIYHEQVCVAKVVLEQSTDPEHRLYEYAFQNDEWINENLQNFTSGVALTLEIVPEVYFPQELVASELLIELDADRPFAIQNHHQRIQLFNDFTSELIPARKFNISNDNLDLLYEILKWVNWWHQVFFPVLSTLKCPQTHPSVESKRRSSSTSTSNSTLRRASFARRRRSSAKGRRPSINESKILKDEGMQQFTLNEIMNQPVLDENDEDLQKVYDLVINEDYLYLQEVGSCGFHGDPAQWGVFKSEFSSRFM</sequence>
<dbReference type="GO" id="GO:0016592">
    <property type="term" value="C:mediator complex"/>
    <property type="evidence" value="ECO:0007669"/>
    <property type="project" value="InterPro"/>
</dbReference>
<dbReference type="STRING" id="4955.A0A1G4MBR8"/>
<dbReference type="InterPro" id="IPR019680">
    <property type="entry name" value="Mediator_Med1"/>
</dbReference>
<gene>
    <name evidence="10" type="ORF">LAFE_0D09098G</name>
</gene>
<evidence type="ECO:0000256" key="2">
    <source>
        <dbReference type="ARBA" id="ARBA00006210"/>
    </source>
</evidence>
<feature type="compositionally biased region" description="Basic residues" evidence="8">
    <location>
        <begin position="354"/>
        <end position="367"/>
    </location>
</feature>
<evidence type="ECO:0000256" key="1">
    <source>
        <dbReference type="ARBA" id="ARBA00004123"/>
    </source>
</evidence>
<dbReference type="AlphaFoldDB" id="A0A1G4MBR8"/>
<evidence type="ECO:0000256" key="5">
    <source>
        <dbReference type="ARBA" id="ARBA00023163"/>
    </source>
</evidence>
<comment type="subcellular location">
    <subcellularLocation>
        <location evidence="1 7">Nucleus</location>
    </subcellularLocation>
</comment>
<evidence type="ECO:0000313" key="11">
    <source>
        <dbReference type="Proteomes" id="UP000190831"/>
    </source>
</evidence>
<evidence type="ECO:0000313" key="10">
    <source>
        <dbReference type="EMBL" id="SCW01280.1"/>
    </source>
</evidence>
<dbReference type="GO" id="GO:0045944">
    <property type="term" value="P:positive regulation of transcription by RNA polymerase II"/>
    <property type="evidence" value="ECO:0007669"/>
    <property type="project" value="UniProtKB-ARBA"/>
</dbReference>
<comment type="function">
    <text evidence="7">Component of the Mediator complex, a coactivator involved in the regulated transcription of nearly all RNA polymerase II-dependent genes. Mediator functions as a bridge to convey information from gene-specific regulatory proteins to the basal RNA polymerase II transcription machinery. Mediator is recruited to promoters by direct interactions with regulatory proteins and serves as a scaffold for the assembly of a functional preinitiation complex with RNA polymerase II and the general transcription factors.</text>
</comment>
<proteinExistence type="inferred from homology"/>
<feature type="region of interest" description="Disordered" evidence="8">
    <location>
        <begin position="331"/>
        <end position="372"/>
    </location>
</feature>
<keyword evidence="11" id="KW-1185">Reference proteome</keyword>
<keyword evidence="3 7" id="KW-0805">Transcription regulation</keyword>
<accession>A0A1G4MBR8</accession>
<name>A0A1G4MBR8_LACFM</name>
<dbReference type="OrthoDB" id="5310959at2759"/>